<dbReference type="SUPFAM" id="SSF51556">
    <property type="entry name" value="Metallo-dependent hydrolases"/>
    <property type="match status" value="1"/>
</dbReference>
<dbReference type="CDD" id="cd01318">
    <property type="entry name" value="DHOase_IIb"/>
    <property type="match status" value="1"/>
</dbReference>
<dbReference type="NCBIfam" id="NF006688">
    <property type="entry name" value="PRK09236.1"/>
    <property type="match status" value="1"/>
</dbReference>
<accession>Q2SLC1</accession>
<comment type="cofactor">
    <cofactor evidence="1">
        <name>Zn(2+)</name>
        <dbReference type="ChEBI" id="CHEBI:29105"/>
    </cofactor>
</comment>
<feature type="domain" description="Amidohydrolase-related" evidence="6">
    <location>
        <begin position="51"/>
        <end position="423"/>
    </location>
</feature>
<sequence length="444" mass="49004">MSATLIKHARVVNEGLIREMDLRIVGSIIEKIATDIRAEHTDRIIEAAGCYLLPGMIDDQVHFREPGFTYKGTIASESLAAVVGGITSYMEMPNVNPATITIEALNQKYAIAAKRSYANYAFYLGATEDNLAQIQQLDPARHCGVKVFMGASTGGLLVEAPQALEAIFRESPVLIVTHCESNSVIQKSREALLRSKAVLTIEDHPRIRNVNACYESSSYAVSLAKRYQSQLHVLHITTAKELGLFEPGSIENKHITSEACVHHLWFSEEDYASLGNLIKCNPSIKSRSDRDALIQGLHTNQIDIIATDHAPHTLEEKQLDYDQAPAGLPLVQHALLSLLEHVRHGRLSLTQVVEKTAHNPAIRYAITGRGFIREGYYADLVLIDSQSSTTITHENSLYHCAWTPFVGQVFSSRIKSTWVNGQRMFGDDGVVSGKPSAMALAFSR</sequence>
<keyword evidence="4" id="KW-0479">Metal-binding</keyword>
<evidence type="ECO:0000256" key="4">
    <source>
        <dbReference type="ARBA" id="ARBA00022723"/>
    </source>
</evidence>
<protein>
    <submittedName>
        <fullName evidence="7">Dihydroorotase and related cyclic amidoHydrolase</fullName>
    </submittedName>
</protein>
<keyword evidence="5 7" id="KW-0378">Hydrolase</keyword>
<dbReference type="PROSITE" id="PS00483">
    <property type="entry name" value="DIHYDROOROTASE_2"/>
    <property type="match status" value="1"/>
</dbReference>
<dbReference type="Proteomes" id="UP000000238">
    <property type="component" value="Chromosome"/>
</dbReference>
<dbReference type="Gene3D" id="2.30.40.10">
    <property type="entry name" value="Urease, subunit C, domain 1"/>
    <property type="match status" value="1"/>
</dbReference>
<dbReference type="OrthoDB" id="5687299at2"/>
<dbReference type="AlphaFoldDB" id="Q2SLC1"/>
<keyword evidence="8" id="KW-1185">Reference proteome</keyword>
<dbReference type="InterPro" id="IPR032466">
    <property type="entry name" value="Metal_Hydrolase"/>
</dbReference>
<dbReference type="PANTHER" id="PTHR43668">
    <property type="entry name" value="ALLANTOINASE"/>
    <property type="match status" value="1"/>
</dbReference>
<dbReference type="InterPro" id="IPR002195">
    <property type="entry name" value="Dihydroorotase_CS"/>
</dbReference>
<evidence type="ECO:0000313" key="8">
    <source>
        <dbReference type="Proteomes" id="UP000000238"/>
    </source>
</evidence>
<organism evidence="7 8">
    <name type="scientific">Hahella chejuensis (strain KCTC 2396)</name>
    <dbReference type="NCBI Taxonomy" id="349521"/>
    <lineage>
        <taxon>Bacteria</taxon>
        <taxon>Pseudomonadati</taxon>
        <taxon>Pseudomonadota</taxon>
        <taxon>Gammaproteobacteria</taxon>
        <taxon>Oceanospirillales</taxon>
        <taxon>Hahellaceae</taxon>
        <taxon>Hahella</taxon>
    </lineage>
</organism>
<evidence type="ECO:0000259" key="6">
    <source>
        <dbReference type="Pfam" id="PF01979"/>
    </source>
</evidence>
<name>Q2SLC1_HAHCH</name>
<dbReference type="Gene3D" id="3.20.20.140">
    <property type="entry name" value="Metal-dependent hydrolases"/>
    <property type="match status" value="1"/>
</dbReference>
<gene>
    <name evidence="7" type="ordered locus">HCH_01704</name>
</gene>
<proteinExistence type="inferred from homology"/>
<dbReference type="STRING" id="349521.HCH_01704"/>
<comment type="similarity">
    <text evidence="3">Belongs to the metallo-dependent hydrolases superfamily. DHOase family. Class I DHOase subfamily.</text>
</comment>
<dbReference type="KEGG" id="hch:HCH_01704"/>
<dbReference type="eggNOG" id="COG0044">
    <property type="taxonomic scope" value="Bacteria"/>
</dbReference>
<dbReference type="HOGENOM" id="CLU_015572_1_1_6"/>
<reference evidence="7 8" key="1">
    <citation type="journal article" date="2005" name="Nucleic Acids Res.">
        <title>Genomic blueprint of Hahella chejuensis, a marine microbe producing an algicidal agent.</title>
        <authorList>
            <person name="Jeong H."/>
            <person name="Yim J.H."/>
            <person name="Lee C."/>
            <person name="Choi S.-H."/>
            <person name="Park Y.K."/>
            <person name="Yoon S.H."/>
            <person name="Hur C.-G."/>
            <person name="Kang H.-Y."/>
            <person name="Kim D."/>
            <person name="Lee H.H."/>
            <person name="Park K.H."/>
            <person name="Park S.-H."/>
            <person name="Park H.-S."/>
            <person name="Lee H.K."/>
            <person name="Oh T.K."/>
            <person name="Kim J.F."/>
        </authorList>
    </citation>
    <scope>NUCLEOTIDE SEQUENCE [LARGE SCALE GENOMIC DNA]</scope>
    <source>
        <strain evidence="7 8">KCTC 2396</strain>
    </source>
</reference>
<comment type="function">
    <text evidence="2">Catalyzes the reversible cyclization of carbamoyl aspartate to dihydroorotate.</text>
</comment>
<dbReference type="GO" id="GO:0006145">
    <property type="term" value="P:purine nucleobase catabolic process"/>
    <property type="evidence" value="ECO:0007669"/>
    <property type="project" value="TreeGrafter"/>
</dbReference>
<dbReference type="GO" id="GO:0004038">
    <property type="term" value="F:allantoinase activity"/>
    <property type="evidence" value="ECO:0007669"/>
    <property type="project" value="TreeGrafter"/>
</dbReference>
<dbReference type="InterPro" id="IPR011059">
    <property type="entry name" value="Metal-dep_hydrolase_composite"/>
</dbReference>
<dbReference type="RefSeq" id="WP_011395625.1">
    <property type="nucleotide sequence ID" value="NC_007645.1"/>
</dbReference>
<dbReference type="SUPFAM" id="SSF51338">
    <property type="entry name" value="Composite domain of metallo-dependent hydrolases"/>
    <property type="match status" value="1"/>
</dbReference>
<dbReference type="Pfam" id="PF01979">
    <property type="entry name" value="Amidohydro_1"/>
    <property type="match status" value="1"/>
</dbReference>
<evidence type="ECO:0000256" key="2">
    <source>
        <dbReference type="ARBA" id="ARBA00002368"/>
    </source>
</evidence>
<dbReference type="InterPro" id="IPR006680">
    <property type="entry name" value="Amidohydro-rel"/>
</dbReference>
<dbReference type="InterPro" id="IPR050138">
    <property type="entry name" value="DHOase/Allantoinase_Hydrolase"/>
</dbReference>
<evidence type="ECO:0000256" key="3">
    <source>
        <dbReference type="ARBA" id="ARBA00010286"/>
    </source>
</evidence>
<evidence type="ECO:0000256" key="1">
    <source>
        <dbReference type="ARBA" id="ARBA00001947"/>
    </source>
</evidence>
<dbReference type="GO" id="GO:0005737">
    <property type="term" value="C:cytoplasm"/>
    <property type="evidence" value="ECO:0007669"/>
    <property type="project" value="TreeGrafter"/>
</dbReference>
<evidence type="ECO:0000256" key="5">
    <source>
        <dbReference type="ARBA" id="ARBA00022801"/>
    </source>
</evidence>
<dbReference type="PANTHER" id="PTHR43668:SF4">
    <property type="entry name" value="ALLANTOINASE"/>
    <property type="match status" value="1"/>
</dbReference>
<dbReference type="EMBL" id="CP000155">
    <property type="protein sequence ID" value="ABC28553.1"/>
    <property type="molecule type" value="Genomic_DNA"/>
</dbReference>
<evidence type="ECO:0000313" key="7">
    <source>
        <dbReference type="EMBL" id="ABC28553.1"/>
    </source>
</evidence>
<dbReference type="GO" id="GO:0046872">
    <property type="term" value="F:metal ion binding"/>
    <property type="evidence" value="ECO:0007669"/>
    <property type="project" value="UniProtKB-KW"/>
</dbReference>